<accession>A0A0A8XN33</accession>
<evidence type="ECO:0000313" key="2">
    <source>
        <dbReference type="EMBL" id="JAD14594.1"/>
    </source>
</evidence>
<reference evidence="2" key="2">
    <citation type="journal article" date="2015" name="Data Brief">
        <title>Shoot transcriptome of the giant reed, Arundo donax.</title>
        <authorList>
            <person name="Barrero R.A."/>
            <person name="Guerrero F.D."/>
            <person name="Moolhuijzen P."/>
            <person name="Goolsby J.A."/>
            <person name="Tidwell J."/>
            <person name="Bellgard S.E."/>
            <person name="Bellgard M.I."/>
        </authorList>
    </citation>
    <scope>NUCLEOTIDE SEQUENCE</scope>
    <source>
        <tissue evidence="2">Shoot tissue taken approximately 20 cm above the soil surface</tissue>
    </source>
</reference>
<dbReference type="EMBL" id="GBRH01283301">
    <property type="protein sequence ID" value="JAD14594.1"/>
    <property type="molecule type" value="Transcribed_RNA"/>
</dbReference>
<proteinExistence type="predicted"/>
<dbReference type="AlphaFoldDB" id="A0A0A8XN33"/>
<reference evidence="2" key="1">
    <citation type="submission" date="2014-09" db="EMBL/GenBank/DDBJ databases">
        <authorList>
            <person name="Magalhaes I.L.F."/>
            <person name="Oliveira U."/>
            <person name="Santos F.R."/>
            <person name="Vidigal T.H.D.A."/>
            <person name="Brescovit A.D."/>
            <person name="Santos A.J."/>
        </authorList>
    </citation>
    <scope>NUCLEOTIDE SEQUENCE</scope>
    <source>
        <tissue evidence="2">Shoot tissue taken approximately 20 cm above the soil surface</tissue>
    </source>
</reference>
<sequence length="155" mass="16689">MRHRRRCTPSARRFGGAQGAMLGDAAVGSRRVQPFACRVSHSSSLRGDGVRPREPPRGHERGPRGSSRCATCPASRAATCSRALVFRATGRATPGGPHGVPHSRPSRAATCLFARGLPGRRVSCPRWRSRGSGWAGLPAPPKFWRIRGLFLRSAS</sequence>
<feature type="compositionally biased region" description="Basic and acidic residues" evidence="1">
    <location>
        <begin position="48"/>
        <end position="63"/>
    </location>
</feature>
<name>A0A0A8XN33_ARUDO</name>
<dbReference type="EMBL" id="GBRH01174451">
    <property type="protein sequence ID" value="JAE23445.1"/>
    <property type="molecule type" value="Transcribed_RNA"/>
</dbReference>
<evidence type="ECO:0000256" key="1">
    <source>
        <dbReference type="SAM" id="MobiDB-lite"/>
    </source>
</evidence>
<protein>
    <submittedName>
        <fullName evidence="2">Uncharacterized protein</fullName>
    </submittedName>
</protein>
<feature type="region of interest" description="Disordered" evidence="1">
    <location>
        <begin position="38"/>
        <end position="70"/>
    </location>
</feature>
<organism evidence="2">
    <name type="scientific">Arundo donax</name>
    <name type="common">Giant reed</name>
    <name type="synonym">Donax arundinaceus</name>
    <dbReference type="NCBI Taxonomy" id="35708"/>
    <lineage>
        <taxon>Eukaryota</taxon>
        <taxon>Viridiplantae</taxon>
        <taxon>Streptophyta</taxon>
        <taxon>Embryophyta</taxon>
        <taxon>Tracheophyta</taxon>
        <taxon>Spermatophyta</taxon>
        <taxon>Magnoliopsida</taxon>
        <taxon>Liliopsida</taxon>
        <taxon>Poales</taxon>
        <taxon>Poaceae</taxon>
        <taxon>PACMAD clade</taxon>
        <taxon>Arundinoideae</taxon>
        <taxon>Arundineae</taxon>
        <taxon>Arundo</taxon>
    </lineage>
</organism>